<dbReference type="EMBL" id="SMJU01000003">
    <property type="protein sequence ID" value="TDB67304.1"/>
    <property type="molecule type" value="Genomic_DNA"/>
</dbReference>
<feature type="domain" description="ABC3 transporter permease C-terminal" evidence="7">
    <location>
        <begin position="294"/>
        <end position="409"/>
    </location>
</feature>
<evidence type="ECO:0000256" key="4">
    <source>
        <dbReference type="ARBA" id="ARBA00022989"/>
    </source>
</evidence>
<dbReference type="InterPro" id="IPR050250">
    <property type="entry name" value="Macrolide_Exporter_MacB"/>
</dbReference>
<comment type="subcellular location">
    <subcellularLocation>
        <location evidence="1">Cell membrane</location>
        <topology evidence="1">Multi-pass membrane protein</topology>
    </subcellularLocation>
</comment>
<gene>
    <name evidence="9" type="ORF">EZE20_04970</name>
</gene>
<dbReference type="Pfam" id="PF02687">
    <property type="entry name" value="FtsX"/>
    <property type="match status" value="1"/>
</dbReference>
<dbReference type="GO" id="GO:0005886">
    <property type="term" value="C:plasma membrane"/>
    <property type="evidence" value="ECO:0007669"/>
    <property type="project" value="UniProtKB-SubCell"/>
</dbReference>
<dbReference type="GO" id="GO:0022857">
    <property type="term" value="F:transmembrane transporter activity"/>
    <property type="evidence" value="ECO:0007669"/>
    <property type="project" value="TreeGrafter"/>
</dbReference>
<reference evidence="9 10" key="1">
    <citation type="submission" date="2019-02" db="EMBL/GenBank/DDBJ databases">
        <title>Arundinibacter roseus gen. nov., sp. nov., a new member of the family Cytophagaceae.</title>
        <authorList>
            <person name="Szuroczki S."/>
            <person name="Khayer B."/>
            <person name="Sproer C."/>
            <person name="Toumi M."/>
            <person name="Szabo A."/>
            <person name="Felfoldi T."/>
            <person name="Schumann P."/>
            <person name="Toth E."/>
        </authorList>
    </citation>
    <scope>NUCLEOTIDE SEQUENCE [LARGE SCALE GENOMIC DNA]</scope>
    <source>
        <strain evidence="9 10">DMA-k-7a</strain>
    </source>
</reference>
<keyword evidence="3 6" id="KW-0812">Transmembrane</keyword>
<evidence type="ECO:0000256" key="1">
    <source>
        <dbReference type="ARBA" id="ARBA00004651"/>
    </source>
</evidence>
<dbReference type="PANTHER" id="PTHR30572">
    <property type="entry name" value="MEMBRANE COMPONENT OF TRANSPORTER-RELATED"/>
    <property type="match status" value="1"/>
</dbReference>
<dbReference type="PANTHER" id="PTHR30572:SF18">
    <property type="entry name" value="ABC-TYPE MACROLIDE FAMILY EXPORT SYSTEM PERMEASE COMPONENT 2"/>
    <property type="match status" value="1"/>
</dbReference>
<feature type="transmembrane region" description="Helical" evidence="6">
    <location>
        <begin position="21"/>
        <end position="41"/>
    </location>
</feature>
<feature type="transmembrane region" description="Helical" evidence="6">
    <location>
        <begin position="377"/>
        <end position="400"/>
    </location>
</feature>
<dbReference type="Pfam" id="PF12704">
    <property type="entry name" value="MacB_PCD"/>
    <property type="match status" value="1"/>
</dbReference>
<dbReference type="InterPro" id="IPR025857">
    <property type="entry name" value="MacB_PCD"/>
</dbReference>
<evidence type="ECO:0000259" key="7">
    <source>
        <dbReference type="Pfam" id="PF02687"/>
    </source>
</evidence>
<keyword evidence="10" id="KW-1185">Reference proteome</keyword>
<evidence type="ECO:0000256" key="6">
    <source>
        <dbReference type="SAM" id="Phobius"/>
    </source>
</evidence>
<organism evidence="9 10">
    <name type="scientific">Arundinibacter roseus</name>
    <dbReference type="NCBI Taxonomy" id="2070510"/>
    <lineage>
        <taxon>Bacteria</taxon>
        <taxon>Pseudomonadati</taxon>
        <taxon>Bacteroidota</taxon>
        <taxon>Cytophagia</taxon>
        <taxon>Cytophagales</taxon>
        <taxon>Spirosomataceae</taxon>
        <taxon>Arundinibacter</taxon>
    </lineage>
</organism>
<proteinExistence type="predicted"/>
<evidence type="ECO:0000313" key="9">
    <source>
        <dbReference type="EMBL" id="TDB67304.1"/>
    </source>
</evidence>
<dbReference type="InterPro" id="IPR003838">
    <property type="entry name" value="ABC3_permease_C"/>
</dbReference>
<keyword evidence="5 6" id="KW-0472">Membrane</keyword>
<evidence type="ECO:0000256" key="2">
    <source>
        <dbReference type="ARBA" id="ARBA00022475"/>
    </source>
</evidence>
<evidence type="ECO:0000259" key="8">
    <source>
        <dbReference type="Pfam" id="PF12704"/>
    </source>
</evidence>
<feature type="domain" description="MacB-like periplasmic core" evidence="8">
    <location>
        <begin position="20"/>
        <end position="239"/>
    </location>
</feature>
<dbReference type="AlphaFoldDB" id="A0A4R4KGY4"/>
<protein>
    <submittedName>
        <fullName evidence="9">FtsX-like permease family protein</fullName>
    </submittedName>
</protein>
<feature type="transmembrane region" description="Helical" evidence="6">
    <location>
        <begin position="344"/>
        <end position="365"/>
    </location>
</feature>
<name>A0A4R4KGY4_9BACT</name>
<dbReference type="RefSeq" id="WP_132115154.1">
    <property type="nucleotide sequence ID" value="NZ_SMJU01000003.1"/>
</dbReference>
<comment type="caution">
    <text evidence="9">The sequence shown here is derived from an EMBL/GenBank/DDBJ whole genome shotgun (WGS) entry which is preliminary data.</text>
</comment>
<accession>A0A4R4KGY4</accession>
<dbReference type="Proteomes" id="UP000295706">
    <property type="component" value="Unassembled WGS sequence"/>
</dbReference>
<dbReference type="OrthoDB" id="8740261at2"/>
<sequence>MLLNYLKIAWKVLLRHPFYTFITLFGITLTLTVLMVLTSFLDHLFGAHYPEGNRNRSLYITMMMQTDSARESVNTGPYSFQFLKRHAKTLKSAERVSIASMFGFSNSYVGGKRIKLNTKFTDADFWHVTNYKFLEGKPYNDQTIAQGERVVVITDDLKKQYFEESTESVIGKTIEIESITYKVMGVVRGGPPTRVYTYADVFFPYTAPKSNYQNAGMRGGYQAIVLAKTPGDRPEIQAEYDNAIRQIPLPAKENGFTFSVIVAKADTYFDGFLRTFLRSDNEPNRLAFYGIASLVLLMFMGLPAINLVNVNVSRMLERASEIGVRKAFGAPSQTLLGQFIIENIFITFIGGVFALGLSYLIIYYINSSGLIAYADLTINWVVFVTSLGVCLLFGLLSGVLPALKMSRLKIVDALKA</sequence>
<evidence type="ECO:0000256" key="3">
    <source>
        <dbReference type="ARBA" id="ARBA00022692"/>
    </source>
</evidence>
<evidence type="ECO:0000313" key="10">
    <source>
        <dbReference type="Proteomes" id="UP000295706"/>
    </source>
</evidence>
<keyword evidence="2" id="KW-1003">Cell membrane</keyword>
<evidence type="ECO:0000256" key="5">
    <source>
        <dbReference type="ARBA" id="ARBA00023136"/>
    </source>
</evidence>
<feature type="transmembrane region" description="Helical" evidence="6">
    <location>
        <begin position="286"/>
        <end position="308"/>
    </location>
</feature>
<keyword evidence="4 6" id="KW-1133">Transmembrane helix</keyword>